<dbReference type="Pfam" id="PF04957">
    <property type="entry name" value="RMF"/>
    <property type="match status" value="1"/>
</dbReference>
<gene>
    <name evidence="2" type="ORF">TK0001_1187</name>
</gene>
<dbReference type="InterPro" id="IPR007040">
    <property type="entry name" value="Ribosome_modulation_factor"/>
</dbReference>
<feature type="region of interest" description="Disordered" evidence="1">
    <location>
        <begin position="1"/>
        <end position="39"/>
    </location>
</feature>
<reference evidence="3" key="1">
    <citation type="submission" date="2017-10" db="EMBL/GenBank/DDBJ databases">
        <authorList>
            <person name="Regsiter A."/>
            <person name="William W."/>
        </authorList>
    </citation>
    <scope>NUCLEOTIDE SEQUENCE [LARGE SCALE GENOMIC DNA]</scope>
</reference>
<evidence type="ECO:0000313" key="3">
    <source>
        <dbReference type="Proteomes" id="UP000233769"/>
    </source>
</evidence>
<evidence type="ECO:0008006" key="4">
    <source>
        <dbReference type="Google" id="ProtNLM"/>
    </source>
</evidence>
<sequence>MRAVSLMNRTAGPAVDRPYSGHPAQDLAMNEQATASDSPFIQGRNARLYGKSIDECPYAEGSEDRAAWIQAYEEAAADDPAA</sequence>
<protein>
    <recommendedName>
        <fullName evidence="4">Ribosome modulation factor</fullName>
    </recommendedName>
</protein>
<dbReference type="EMBL" id="LT962688">
    <property type="protein sequence ID" value="SOR27789.1"/>
    <property type="molecule type" value="Genomic_DNA"/>
</dbReference>
<proteinExistence type="predicted"/>
<dbReference type="AlphaFoldDB" id="A0A2N9AKC0"/>
<evidence type="ECO:0000313" key="2">
    <source>
        <dbReference type="EMBL" id="SOR27789.1"/>
    </source>
</evidence>
<organism evidence="2 3">
    <name type="scientific">Methylorubrum extorquens</name>
    <name type="common">Methylobacterium dichloromethanicum</name>
    <name type="synonym">Methylobacterium extorquens</name>
    <dbReference type="NCBI Taxonomy" id="408"/>
    <lineage>
        <taxon>Bacteria</taxon>
        <taxon>Pseudomonadati</taxon>
        <taxon>Pseudomonadota</taxon>
        <taxon>Alphaproteobacteria</taxon>
        <taxon>Hyphomicrobiales</taxon>
        <taxon>Methylobacteriaceae</taxon>
        <taxon>Methylorubrum</taxon>
    </lineage>
</organism>
<dbReference type="Proteomes" id="UP000233769">
    <property type="component" value="Chromosome tk0001"/>
</dbReference>
<accession>A0A2N9AKC0</accession>
<dbReference type="NCBIfam" id="NF041886">
    <property type="entry name" value="Rmf_CrpP_fam"/>
    <property type="match status" value="1"/>
</dbReference>
<evidence type="ECO:0000256" key="1">
    <source>
        <dbReference type="SAM" id="MobiDB-lite"/>
    </source>
</evidence>
<name>A0A2N9AKC0_METEX</name>